<evidence type="ECO:0000256" key="1">
    <source>
        <dbReference type="SAM" id="Phobius"/>
    </source>
</evidence>
<accession>A0A521B0X7</accession>
<dbReference type="PANTHER" id="PTHR31061">
    <property type="entry name" value="LD22376P"/>
    <property type="match status" value="1"/>
</dbReference>
<dbReference type="EMBL" id="FXSZ01000001">
    <property type="protein sequence ID" value="SMO40661.1"/>
    <property type="molecule type" value="Genomic_DNA"/>
</dbReference>
<feature type="transmembrane region" description="Helical" evidence="1">
    <location>
        <begin position="249"/>
        <end position="269"/>
    </location>
</feature>
<name>A0A521B0X7_9SPHI</name>
<gene>
    <name evidence="2" type="ORF">SAMN06265350_101590</name>
</gene>
<keyword evidence="1" id="KW-1133">Transmembrane helix</keyword>
<dbReference type="AlphaFoldDB" id="A0A521B0X7"/>
<feature type="transmembrane region" description="Helical" evidence="1">
    <location>
        <begin position="281"/>
        <end position="300"/>
    </location>
</feature>
<keyword evidence="2" id="KW-0808">Transferase</keyword>
<proteinExistence type="predicted"/>
<sequence length="394" mass="44189">MQTSEKIIPESAPRAQSITKQDKLSHRLVSLDVFRGITVAAMILVNNPGSWSHIYAPLEHAHWNGCTPTDLIFPFFLFIVGVSIVYAISGKKDDITLHPAAIKSIAIRSLKLFALGFFLSLYPKFNFETVRILGVLQRIGIVFLVASLIYLKSDRKTIIWLFGSFLVVYYLLMNFMPVPGAGPANLEPETNLAAWIDRLILTTNHTWALSKTWDPEGLLSTVPAISTALFGVLVGIWMKRKDVDAVNKVVWMFVYGAAAIVAGLIWDMFFPINKSLWTSSYVLYAGGLATAALALCYWLIDIQGHKQFTKPFVAFGVNAITAFFLSAFIVKTLWLIKLTNAKGEQVNILKYLYDLCIVPYFSPINASLIHALIWVVLLMALMLFMYKRKIIIKV</sequence>
<feature type="transmembrane region" description="Helical" evidence="1">
    <location>
        <begin position="368"/>
        <end position="386"/>
    </location>
</feature>
<evidence type="ECO:0000313" key="3">
    <source>
        <dbReference type="Proteomes" id="UP000315971"/>
    </source>
</evidence>
<dbReference type="Proteomes" id="UP000315971">
    <property type="component" value="Unassembled WGS sequence"/>
</dbReference>
<feature type="transmembrane region" description="Helical" evidence="1">
    <location>
        <begin position="312"/>
        <end position="336"/>
    </location>
</feature>
<keyword evidence="2" id="KW-0012">Acyltransferase</keyword>
<reference evidence="2 3" key="1">
    <citation type="submission" date="2017-05" db="EMBL/GenBank/DDBJ databases">
        <authorList>
            <person name="Varghese N."/>
            <person name="Submissions S."/>
        </authorList>
    </citation>
    <scope>NUCLEOTIDE SEQUENCE [LARGE SCALE GENOMIC DNA]</scope>
    <source>
        <strain evidence="2 3">DSM 21342</strain>
    </source>
</reference>
<keyword evidence="1" id="KW-0472">Membrane</keyword>
<evidence type="ECO:0000313" key="2">
    <source>
        <dbReference type="EMBL" id="SMO40661.1"/>
    </source>
</evidence>
<keyword evidence="3" id="KW-1185">Reference proteome</keyword>
<protein>
    <submittedName>
        <fullName evidence="2">Predicted acyltransferase</fullName>
    </submittedName>
</protein>
<keyword evidence="1" id="KW-0812">Transmembrane</keyword>
<feature type="transmembrane region" description="Helical" evidence="1">
    <location>
        <begin position="132"/>
        <end position="151"/>
    </location>
</feature>
<dbReference type="GO" id="GO:0016746">
    <property type="term" value="F:acyltransferase activity"/>
    <property type="evidence" value="ECO:0007669"/>
    <property type="project" value="UniProtKB-KW"/>
</dbReference>
<feature type="transmembrane region" description="Helical" evidence="1">
    <location>
        <begin position="71"/>
        <end position="88"/>
    </location>
</feature>
<feature type="transmembrane region" description="Helical" evidence="1">
    <location>
        <begin position="158"/>
        <end position="176"/>
    </location>
</feature>
<dbReference type="PANTHER" id="PTHR31061:SF24">
    <property type="entry name" value="LD22376P"/>
    <property type="match status" value="1"/>
</dbReference>
<dbReference type="RefSeq" id="WP_246085404.1">
    <property type="nucleotide sequence ID" value="NZ_FXSZ01000001.1"/>
</dbReference>
<organism evidence="2 3">
    <name type="scientific">Solitalea koreensis</name>
    <dbReference type="NCBI Taxonomy" id="543615"/>
    <lineage>
        <taxon>Bacteria</taxon>
        <taxon>Pseudomonadati</taxon>
        <taxon>Bacteroidota</taxon>
        <taxon>Sphingobacteriia</taxon>
        <taxon>Sphingobacteriales</taxon>
        <taxon>Sphingobacteriaceae</taxon>
        <taxon>Solitalea</taxon>
    </lineage>
</organism>
<feature type="transmembrane region" description="Helical" evidence="1">
    <location>
        <begin position="217"/>
        <end position="237"/>
    </location>
</feature>